<dbReference type="AlphaFoldDB" id="A0A1F7UIY7"/>
<gene>
    <name evidence="2" type="ORF">A3J43_03240</name>
</gene>
<dbReference type="STRING" id="1802397.A3J43_03240"/>
<evidence type="ECO:0000256" key="1">
    <source>
        <dbReference type="SAM" id="MobiDB-lite"/>
    </source>
</evidence>
<organism evidence="2 3">
    <name type="scientific">Candidatus Uhrbacteria bacterium RIFCSPHIGHO2_12_FULL_54_23</name>
    <dbReference type="NCBI Taxonomy" id="1802397"/>
    <lineage>
        <taxon>Bacteria</taxon>
        <taxon>Candidatus Uhriibacteriota</taxon>
    </lineage>
</organism>
<protein>
    <submittedName>
        <fullName evidence="2">Uncharacterized protein</fullName>
    </submittedName>
</protein>
<evidence type="ECO:0000313" key="2">
    <source>
        <dbReference type="EMBL" id="OGL78241.1"/>
    </source>
</evidence>
<accession>A0A1F7UIY7</accession>
<feature type="region of interest" description="Disordered" evidence="1">
    <location>
        <begin position="1"/>
        <end position="25"/>
    </location>
</feature>
<name>A0A1F7UIY7_9BACT</name>
<comment type="caution">
    <text evidence="2">The sequence shown here is derived from an EMBL/GenBank/DDBJ whole genome shotgun (WGS) entry which is preliminary data.</text>
</comment>
<evidence type="ECO:0000313" key="3">
    <source>
        <dbReference type="Proteomes" id="UP000176604"/>
    </source>
</evidence>
<sequence>MISEEIFGAPMTDGENKGIGSSLPTGHEKDLHRIRETLPVEQVGNEVLWVNPNINAPLKLKEGEESPLGVFLSPTDGKNIEVFDRHKRSALAGRVIFCDQNGNTYRDIGVKGVGYINFDAQRRPSQANLERYKKQKLDMALGLEILTDAEHDRDIGEVFVKAGIRCDRTIAIIKFVEYIDKDAHRHAIDELREAGILLKDETPVASVRAFGVNARVNEGGDLKKLNYAYQDARQMVAQELGKPPEEFGWHKYAQWFAETLGKNIGRMLKLGYTHGNLLPADSAPYNVTLDCRIVDKDTVKHYDDAIPEIQIDFDKISAHVIINTLCQQLNTITDMKEGEFEYWSLYKVFNDAYDEELKASRGDLHT</sequence>
<reference evidence="2 3" key="1">
    <citation type="journal article" date="2016" name="Nat. Commun.">
        <title>Thousands of microbial genomes shed light on interconnected biogeochemical processes in an aquifer system.</title>
        <authorList>
            <person name="Anantharaman K."/>
            <person name="Brown C.T."/>
            <person name="Hug L.A."/>
            <person name="Sharon I."/>
            <person name="Castelle C.J."/>
            <person name="Probst A.J."/>
            <person name="Thomas B.C."/>
            <person name="Singh A."/>
            <person name="Wilkins M.J."/>
            <person name="Karaoz U."/>
            <person name="Brodie E.L."/>
            <person name="Williams K.H."/>
            <person name="Hubbard S.S."/>
            <person name="Banfield J.F."/>
        </authorList>
    </citation>
    <scope>NUCLEOTIDE SEQUENCE [LARGE SCALE GENOMIC DNA]</scope>
</reference>
<proteinExistence type="predicted"/>
<dbReference type="EMBL" id="MGEF01000036">
    <property type="protein sequence ID" value="OGL78241.1"/>
    <property type="molecule type" value="Genomic_DNA"/>
</dbReference>
<dbReference type="Proteomes" id="UP000176604">
    <property type="component" value="Unassembled WGS sequence"/>
</dbReference>